<evidence type="ECO:0000313" key="2">
    <source>
        <dbReference type="EMBL" id="CAH2055957.1"/>
    </source>
</evidence>
<feature type="coiled-coil region" evidence="1">
    <location>
        <begin position="100"/>
        <end position="127"/>
    </location>
</feature>
<feature type="non-terminal residue" evidence="2">
    <location>
        <position position="696"/>
    </location>
</feature>
<protein>
    <submittedName>
        <fullName evidence="2">Uncharacterized protein</fullName>
    </submittedName>
</protein>
<proteinExistence type="predicted"/>
<name>A0ABN8IEI2_9NEOP</name>
<evidence type="ECO:0000313" key="3">
    <source>
        <dbReference type="Proteomes" id="UP000837857"/>
    </source>
</evidence>
<keyword evidence="1" id="KW-0175">Coiled coil</keyword>
<sequence length="696" mass="78082">MSKRSYYPQQHGERKKAKLNVTISDHNFPLSQNNDKLKNDNHAANWGDDNDDEILLLASQACEVSILRTQLKTSQAAADNARLEKIKVQERVQMEWTDKLTAANNQLQDLMTQLDFKNLEITSIKEKCRMLESSKVKLTQVTVAKNDITTSHKHNSSIAYSRDGDSTSSLRLKKLNSASKHIQTENQNKAYYYQVNLVWRSEQKKLIQILPLTIEPTIDQHSLLDYNEKLQRTADIPNGCKVFSTFHRIPNTPNVTKTGTTKKVSLNDIHEDLAIIAADRGTQEGIQSYLNVFKVTRSALKEVEGEIETLAFRTTTAFHREMDEKYIEATSNFNVVSDEDLIRGKPLYREEQAITARRVVATMSHVLENSRAAEILSEQEHNITSSSQNYSFIEIITSICVLIDKTSCAVLYSGLLTSLLKLLDRFLSWMHTKSGLILEAIKSTVKARPMLPVACEALRLLRRVATSRVSPSGEPPKVNLLQGFCSGTHSGDLRLDYEQGVLLYKNDSCFLQVLMKQIESALRCIERQKLKEQAVTLTRDLVLFCADLNVNSTDGQEKSRCGCWRALLQVAVAALRLCAIFATTATRGQQQQSASDTDSKLLSVCRGGLQLLYQCALRDTELCPLLGYNEGHLIEFCEILRTFPLDELHSNMVAEVASAWQTAEGSSGHEGEAGGCATSPRRQPWLSSFHTFLAAD</sequence>
<evidence type="ECO:0000256" key="1">
    <source>
        <dbReference type="SAM" id="Coils"/>
    </source>
</evidence>
<dbReference type="Proteomes" id="UP000837857">
    <property type="component" value="Chromosome 22"/>
</dbReference>
<organism evidence="2 3">
    <name type="scientific">Iphiclides podalirius</name>
    <name type="common">scarce swallowtail</name>
    <dbReference type="NCBI Taxonomy" id="110791"/>
    <lineage>
        <taxon>Eukaryota</taxon>
        <taxon>Metazoa</taxon>
        <taxon>Ecdysozoa</taxon>
        <taxon>Arthropoda</taxon>
        <taxon>Hexapoda</taxon>
        <taxon>Insecta</taxon>
        <taxon>Pterygota</taxon>
        <taxon>Neoptera</taxon>
        <taxon>Endopterygota</taxon>
        <taxon>Lepidoptera</taxon>
        <taxon>Glossata</taxon>
        <taxon>Ditrysia</taxon>
        <taxon>Papilionoidea</taxon>
        <taxon>Papilionidae</taxon>
        <taxon>Papilioninae</taxon>
        <taxon>Iphiclides</taxon>
    </lineage>
</organism>
<dbReference type="EMBL" id="OW152834">
    <property type="protein sequence ID" value="CAH2055957.1"/>
    <property type="molecule type" value="Genomic_DNA"/>
</dbReference>
<accession>A0ABN8IEI2</accession>
<gene>
    <name evidence="2" type="ORF">IPOD504_LOCUS9243</name>
</gene>
<keyword evidence="3" id="KW-1185">Reference proteome</keyword>
<reference evidence="2" key="1">
    <citation type="submission" date="2022-03" db="EMBL/GenBank/DDBJ databases">
        <authorList>
            <person name="Martin H S."/>
        </authorList>
    </citation>
    <scope>NUCLEOTIDE SEQUENCE</scope>
</reference>